<accession>A0ACB0KL05</accession>
<sequence length="1007" mass="112980">MLPVKKRFRWNLSFSNDDNLKELEKKTISWNHSPSTSKESVRHVSNMIMACGENLWGAKKRRTLVSKMEAKDCNEDSNSTDRLTRGDSIMDGSKVDEGLKRNSLDCNAVSKDCILPSEDANVSAEYTSTTHGETSPKRVENDKGENYTPKRKNTANDTATLVDDDYLIERSRCNVVETSTSTSSKRIRWSSSVDQPTSKSTDEKSCARNMEDSGRSQQKSLHLSLKPDIAKLCEILLLPDNVKSMVGKILEYIINNRICAEPVTMLQAFQLSLCSIAASLLKQKLDIEASLILAKKHLNFDCKKYAVDQINEMLWHLREKFLLLKENSNVIGSPEAFESSNRVHSNALIMPYVESTETYVSRIINESQKRKNQWRKLLDMQLENEYNLKKDFETKEIDFAKRYKIELAAYQKYYVMTKAKLEDYKAEYYKRLAELKRHHDERLKDFKTKKLEARQKFRESWTLDEVLETSGELSREEAMKLPNIVKSTDNLQEKATTLNSSSTDQKSNAGFDRVVSSRPCISISSSDEESDCQIIDNVVVNKSTTSDHEEVVHKSMTENTTLSPVTSVSRPVNLIEPQEKVNLKPLSSVELPPSRVIILSSNQSNHVSMVMEPIEKMQQLPSSSRFLSSNQDFSSQDALSSKICVASTGFQNQASKKPASNLEVGSRTHQLVPPISNMVIESHVSSVVRAQSSNTRNLCTQRLINNHPIQTAVQSASRNVPPLCNDPFRNQLETIRNHVEQNAKIREQMELHMKYKFEKDKNKIQAKFQEERQKTAYLKMMLVNAKPNLEFPGASQMLHLQGFNTMVHHLPIQQNATRPSLDTSSSSRGRDAATSQNSYASASFHNMVLSPALHTSYNTSEVFRDFSARLPISSASRNLHTGGEASHLPPYGSSTFLPASYVSGILHGMPSHHATQSRINSIASASRNHQAGGGVPYGLTSCSAAPCTSPASSFSSSLSQWLAKPISLPTAISKVGTHRGHGKENVGLSPDTHTLSFKDMHMNPNRK</sequence>
<proteinExistence type="predicted"/>
<dbReference type="Proteomes" id="UP001177021">
    <property type="component" value="Unassembled WGS sequence"/>
</dbReference>
<organism evidence="1 2">
    <name type="scientific">Trifolium pratense</name>
    <name type="common">Red clover</name>
    <dbReference type="NCBI Taxonomy" id="57577"/>
    <lineage>
        <taxon>Eukaryota</taxon>
        <taxon>Viridiplantae</taxon>
        <taxon>Streptophyta</taxon>
        <taxon>Embryophyta</taxon>
        <taxon>Tracheophyta</taxon>
        <taxon>Spermatophyta</taxon>
        <taxon>Magnoliopsida</taxon>
        <taxon>eudicotyledons</taxon>
        <taxon>Gunneridae</taxon>
        <taxon>Pentapetalae</taxon>
        <taxon>rosids</taxon>
        <taxon>fabids</taxon>
        <taxon>Fabales</taxon>
        <taxon>Fabaceae</taxon>
        <taxon>Papilionoideae</taxon>
        <taxon>50 kb inversion clade</taxon>
        <taxon>NPAAA clade</taxon>
        <taxon>Hologalegina</taxon>
        <taxon>IRL clade</taxon>
        <taxon>Trifolieae</taxon>
        <taxon>Trifolium</taxon>
    </lineage>
</organism>
<name>A0ACB0KL05_TRIPR</name>
<gene>
    <name evidence="1" type="ORF">MILVUS5_LOCUS23844</name>
</gene>
<evidence type="ECO:0000313" key="2">
    <source>
        <dbReference type="Proteomes" id="UP001177021"/>
    </source>
</evidence>
<dbReference type="EMBL" id="CASHSV030000311">
    <property type="protein sequence ID" value="CAJ2657231.1"/>
    <property type="molecule type" value="Genomic_DNA"/>
</dbReference>
<reference evidence="1" key="1">
    <citation type="submission" date="2023-10" db="EMBL/GenBank/DDBJ databases">
        <authorList>
            <person name="Rodriguez Cubillos JULIANA M."/>
            <person name="De Vega J."/>
        </authorList>
    </citation>
    <scope>NUCLEOTIDE SEQUENCE</scope>
</reference>
<protein>
    <submittedName>
        <fullName evidence="1">Uncharacterized protein</fullName>
    </submittedName>
</protein>
<comment type="caution">
    <text evidence="1">The sequence shown here is derived from an EMBL/GenBank/DDBJ whole genome shotgun (WGS) entry which is preliminary data.</text>
</comment>
<evidence type="ECO:0000313" key="1">
    <source>
        <dbReference type="EMBL" id="CAJ2657231.1"/>
    </source>
</evidence>
<keyword evidence="2" id="KW-1185">Reference proteome</keyword>